<organism evidence="3 4">
    <name type="scientific">Brassica rapa subsp. trilocularis</name>
    <dbReference type="NCBI Taxonomy" id="1813537"/>
    <lineage>
        <taxon>Eukaryota</taxon>
        <taxon>Viridiplantae</taxon>
        <taxon>Streptophyta</taxon>
        <taxon>Embryophyta</taxon>
        <taxon>Tracheophyta</taxon>
        <taxon>Spermatophyta</taxon>
        <taxon>Magnoliopsida</taxon>
        <taxon>eudicotyledons</taxon>
        <taxon>Gunneridae</taxon>
        <taxon>Pentapetalae</taxon>
        <taxon>rosids</taxon>
        <taxon>malvids</taxon>
        <taxon>Brassicales</taxon>
        <taxon>Brassicaceae</taxon>
        <taxon>Brassiceae</taxon>
        <taxon>Brassica</taxon>
    </lineage>
</organism>
<gene>
    <name evidence="3" type="primary">A10p030210.1_BraROA</name>
    <name evidence="3" type="ORF">IGI04_041389</name>
</gene>
<keyword evidence="2" id="KW-0812">Transmembrane</keyword>
<feature type="compositionally biased region" description="Basic and acidic residues" evidence="1">
    <location>
        <begin position="8"/>
        <end position="21"/>
    </location>
</feature>
<dbReference type="EMBL" id="JADBGQ010000010">
    <property type="protein sequence ID" value="KAG5376793.1"/>
    <property type="molecule type" value="Genomic_DNA"/>
</dbReference>
<accession>A0ABQ7KQN1</accession>
<reference evidence="3 4" key="1">
    <citation type="submission" date="2021-03" db="EMBL/GenBank/DDBJ databases">
        <authorList>
            <person name="King G.J."/>
            <person name="Bancroft I."/>
            <person name="Baten A."/>
            <person name="Bloomfield J."/>
            <person name="Borpatragohain P."/>
            <person name="He Z."/>
            <person name="Irish N."/>
            <person name="Irwin J."/>
            <person name="Liu K."/>
            <person name="Mauleon R.P."/>
            <person name="Moore J."/>
            <person name="Morris R."/>
            <person name="Ostergaard L."/>
            <person name="Wang B."/>
            <person name="Wells R."/>
        </authorList>
    </citation>
    <scope>NUCLEOTIDE SEQUENCE [LARGE SCALE GENOMIC DNA]</scope>
    <source>
        <strain evidence="3">R-o-18</strain>
        <tissue evidence="3">Leaf</tissue>
    </source>
</reference>
<evidence type="ECO:0000256" key="2">
    <source>
        <dbReference type="SAM" id="Phobius"/>
    </source>
</evidence>
<proteinExistence type="predicted"/>
<dbReference type="Proteomes" id="UP000823674">
    <property type="component" value="Chromosome A10"/>
</dbReference>
<protein>
    <submittedName>
        <fullName evidence="3">Uncharacterized protein</fullName>
    </submittedName>
</protein>
<keyword evidence="2" id="KW-1133">Transmembrane helix</keyword>
<evidence type="ECO:0000313" key="3">
    <source>
        <dbReference type="EMBL" id="KAG5376793.1"/>
    </source>
</evidence>
<keyword evidence="4" id="KW-1185">Reference proteome</keyword>
<comment type="caution">
    <text evidence="3">The sequence shown here is derived from an EMBL/GenBank/DDBJ whole genome shotgun (WGS) entry which is preliminary data.</text>
</comment>
<evidence type="ECO:0000256" key="1">
    <source>
        <dbReference type="SAM" id="MobiDB-lite"/>
    </source>
</evidence>
<feature type="region of interest" description="Disordered" evidence="1">
    <location>
        <begin position="1"/>
        <end position="21"/>
    </location>
</feature>
<name>A0ABQ7KQN1_BRACM</name>
<sequence>MQFDDVTEEARRRRDGRERGRDLNSHHLLASDLPSFHKIHMDEEESLQAVNGILDQACWAYCSRILKGAAECWRSLERMLQRFFWVYCFKSFTLICCTCCVLDKLEDYLDHK</sequence>
<feature type="transmembrane region" description="Helical" evidence="2">
    <location>
        <begin position="83"/>
        <end position="102"/>
    </location>
</feature>
<evidence type="ECO:0000313" key="4">
    <source>
        <dbReference type="Proteomes" id="UP000823674"/>
    </source>
</evidence>
<keyword evidence="2" id="KW-0472">Membrane</keyword>